<evidence type="ECO:0000256" key="31">
    <source>
        <dbReference type="PROSITE-ProRule" id="PRU00076"/>
    </source>
</evidence>
<keyword evidence="10 35" id="KW-0812">Transmembrane</keyword>
<evidence type="ECO:0000256" key="32">
    <source>
        <dbReference type="PROSITE-ProRule" id="PRU00124"/>
    </source>
</evidence>
<feature type="disulfide bond" evidence="32">
    <location>
        <begin position="3088"/>
        <end position="3106"/>
    </location>
</feature>
<keyword evidence="12" id="KW-0732">Signal</keyword>
<dbReference type="PANTHER" id="PTHR22722:SF11">
    <property type="entry name" value="LOW-DENSITY LIPOPROTEIN RECEPTOR-RELATED PROTEIN 2"/>
    <property type="match status" value="1"/>
</dbReference>
<evidence type="ECO:0000256" key="19">
    <source>
        <dbReference type="ARBA" id="ARBA00023036"/>
    </source>
</evidence>
<keyword evidence="37" id="KW-1185">Reference proteome</keyword>
<evidence type="ECO:0000256" key="26">
    <source>
        <dbReference type="ARBA" id="ARBA00037878"/>
    </source>
</evidence>
<feature type="disulfide bond" evidence="32">
    <location>
        <begin position="3985"/>
        <end position="4003"/>
    </location>
</feature>
<feature type="disulfide bond" evidence="32">
    <location>
        <begin position="3049"/>
        <end position="3067"/>
    </location>
</feature>
<reference evidence="38" key="1">
    <citation type="submission" date="2025-08" db="UniProtKB">
        <authorList>
            <consortium name="RefSeq"/>
        </authorList>
    </citation>
    <scope>IDENTIFICATION</scope>
    <source>
        <tissue evidence="38">Blood</tissue>
    </source>
</reference>
<dbReference type="SUPFAM" id="SSF57424">
    <property type="entry name" value="LDL receptor-like module"/>
    <property type="match status" value="36"/>
</dbReference>
<keyword evidence="13" id="KW-0677">Repeat</keyword>
<feature type="disulfide bond" evidence="32">
    <location>
        <begin position="3685"/>
        <end position="3697"/>
    </location>
</feature>
<evidence type="ECO:0000256" key="2">
    <source>
        <dbReference type="ARBA" id="ARBA00004279"/>
    </source>
</evidence>
<feature type="repeat" description="LDL-receptor class B" evidence="33">
    <location>
        <begin position="490"/>
        <end position="532"/>
    </location>
</feature>
<feature type="disulfide bond" evidence="32">
    <location>
        <begin position="3131"/>
        <end position="3149"/>
    </location>
</feature>
<evidence type="ECO:0000256" key="20">
    <source>
        <dbReference type="ARBA" id="ARBA00023136"/>
    </source>
</evidence>
<feature type="disulfide bond" evidence="32">
    <location>
        <begin position="295"/>
        <end position="310"/>
    </location>
</feature>
<feature type="repeat" description="LDL-receptor class B" evidence="33">
    <location>
        <begin position="3426"/>
        <end position="3469"/>
    </location>
</feature>
<dbReference type="InterPro" id="IPR000742">
    <property type="entry name" value="EGF"/>
</dbReference>
<dbReference type="Pfam" id="PF14670">
    <property type="entry name" value="FXa_inhibition"/>
    <property type="match status" value="1"/>
</dbReference>
<feature type="disulfide bond" evidence="32">
    <location>
        <begin position="88"/>
        <end position="106"/>
    </location>
</feature>
<dbReference type="FunFam" id="4.10.400.10:FF:000002">
    <property type="entry name" value="Low-density lipoprotein receptor-related protein 1"/>
    <property type="match status" value="2"/>
</dbReference>
<feature type="disulfide bond" evidence="32">
    <location>
        <begin position="1170"/>
        <end position="1188"/>
    </location>
</feature>
<feature type="disulfide bond" evidence="32">
    <location>
        <begin position="3816"/>
        <end position="3834"/>
    </location>
</feature>
<keyword evidence="6" id="KW-1003">Cell membrane</keyword>
<keyword evidence="22 38" id="KW-0675">Receptor</keyword>
<feature type="disulfide bond" evidence="32">
    <location>
        <begin position="1140"/>
        <end position="1155"/>
    </location>
</feature>
<feature type="disulfide bond" evidence="32">
    <location>
        <begin position="1086"/>
        <end position="1104"/>
    </location>
</feature>
<feature type="disulfide bond" evidence="32">
    <location>
        <begin position="205"/>
        <end position="223"/>
    </location>
</feature>
<dbReference type="PROSITE" id="PS50026">
    <property type="entry name" value="EGF_3"/>
    <property type="match status" value="1"/>
</dbReference>
<feature type="disulfide bond" evidence="32">
    <location>
        <begin position="2789"/>
        <end position="2801"/>
    </location>
</feature>
<evidence type="ECO:0000256" key="3">
    <source>
        <dbReference type="ARBA" id="ARBA00004489"/>
    </source>
</evidence>
<feature type="repeat" description="LDL-receptor class B" evidence="33">
    <location>
        <begin position="1619"/>
        <end position="1662"/>
    </location>
</feature>
<dbReference type="CDD" id="cd00112">
    <property type="entry name" value="LDLa"/>
    <property type="match status" value="35"/>
</dbReference>
<evidence type="ECO:0000256" key="4">
    <source>
        <dbReference type="ARBA" id="ARBA00009939"/>
    </source>
</evidence>
<evidence type="ECO:0000256" key="1">
    <source>
        <dbReference type="ARBA" id="ARBA00004247"/>
    </source>
</evidence>
<feature type="disulfide bond" evidence="32">
    <location>
        <begin position="3081"/>
        <end position="3093"/>
    </location>
</feature>
<feature type="repeat" description="LDL-receptor class B" evidence="33">
    <location>
        <begin position="1933"/>
        <end position="1980"/>
    </location>
</feature>
<dbReference type="FunFam" id="4.10.400.10:FF:000011">
    <property type="entry name" value="Low-density lipoprotein receptor-related protein 1"/>
    <property type="match status" value="2"/>
</dbReference>
<dbReference type="FunFam" id="4.10.400.10:FF:000078">
    <property type="entry name" value="low-density lipoprotein receptor-related protein 2"/>
    <property type="match status" value="1"/>
</dbReference>
<feature type="disulfide bond" evidence="32">
    <location>
        <begin position="3124"/>
        <end position="3136"/>
    </location>
</feature>
<dbReference type="GO" id="GO:0006898">
    <property type="term" value="P:receptor-mediated endocytosis"/>
    <property type="evidence" value="ECO:0007669"/>
    <property type="project" value="TreeGrafter"/>
</dbReference>
<evidence type="ECO:0000256" key="33">
    <source>
        <dbReference type="PROSITE-ProRule" id="PRU00461"/>
    </source>
</evidence>
<keyword evidence="20 35" id="KW-0472">Membrane</keyword>
<dbReference type="SMART" id="SM00135">
    <property type="entry name" value="LY"/>
    <property type="match status" value="38"/>
</dbReference>
<dbReference type="InterPro" id="IPR002172">
    <property type="entry name" value="LDrepeatLR_classA_rpt"/>
</dbReference>
<dbReference type="FunFam" id="2.120.10.30:FF:000056">
    <property type="entry name" value="Low-density lipoprotein receptor-related protein 2"/>
    <property type="match status" value="1"/>
</dbReference>
<dbReference type="PROSITE" id="PS00022">
    <property type="entry name" value="EGF_1"/>
    <property type="match status" value="1"/>
</dbReference>
<dbReference type="FunFam" id="2.10.25.10:FF:000805">
    <property type="entry name" value="Low-density lipoprotein receptor-related protein 2"/>
    <property type="match status" value="1"/>
</dbReference>
<keyword evidence="15" id="KW-0967">Endosome</keyword>
<dbReference type="FunFam" id="2.120.10.30:FF:000008">
    <property type="entry name" value="Low-density lipoprotein receptor-related protein 4"/>
    <property type="match status" value="1"/>
</dbReference>
<dbReference type="InterPro" id="IPR011042">
    <property type="entry name" value="6-blade_b-propeller_TolB-like"/>
</dbReference>
<feature type="disulfide bond" evidence="32">
    <location>
        <begin position="3828"/>
        <end position="3843"/>
    </location>
</feature>
<feature type="disulfide bond" evidence="32">
    <location>
        <begin position="3749"/>
        <end position="3764"/>
    </location>
</feature>
<proteinExistence type="inferred from homology"/>
<dbReference type="FunFam" id="4.10.400.10:FF:000151">
    <property type="entry name" value="LDL receptor related protein 2"/>
    <property type="match status" value="1"/>
</dbReference>
<dbReference type="GO" id="GO:0016324">
    <property type="term" value="C:apical plasma membrane"/>
    <property type="evidence" value="ECO:0007669"/>
    <property type="project" value="UniProtKB-SubCell"/>
</dbReference>
<feature type="repeat" description="LDL-receptor class B" evidence="33">
    <location>
        <begin position="623"/>
        <end position="665"/>
    </location>
</feature>
<feature type="disulfide bond" evidence="32">
    <location>
        <begin position="1079"/>
        <end position="1091"/>
    </location>
</feature>
<evidence type="ECO:0000256" key="27">
    <source>
        <dbReference type="ARBA" id="ARBA00046273"/>
    </source>
</evidence>
<feature type="disulfide bond" evidence="32">
    <location>
        <begin position="2796"/>
        <end position="2814"/>
    </location>
</feature>
<name>A0A6P3HYN9_BISBB</name>
<organism evidence="37 38">
    <name type="scientific">Bison bison bison</name>
    <name type="common">North American plains bison</name>
    <dbReference type="NCBI Taxonomy" id="43346"/>
    <lineage>
        <taxon>Eukaryota</taxon>
        <taxon>Metazoa</taxon>
        <taxon>Chordata</taxon>
        <taxon>Craniata</taxon>
        <taxon>Vertebrata</taxon>
        <taxon>Euteleostomi</taxon>
        <taxon>Mammalia</taxon>
        <taxon>Eutheria</taxon>
        <taxon>Laurasiatheria</taxon>
        <taxon>Artiodactyla</taxon>
        <taxon>Ruminantia</taxon>
        <taxon>Pecora</taxon>
        <taxon>Bovidae</taxon>
        <taxon>Bovinae</taxon>
        <taxon>Bison</taxon>
    </lineage>
</organism>
<dbReference type="SMART" id="SM00192">
    <property type="entry name" value="LDLa"/>
    <property type="match status" value="36"/>
</dbReference>
<feature type="disulfide bond" evidence="32">
    <location>
        <begin position="2828"/>
        <end position="2840"/>
    </location>
</feature>
<dbReference type="GO" id="GO:0030425">
    <property type="term" value="C:dendrite"/>
    <property type="evidence" value="ECO:0007669"/>
    <property type="project" value="UniProtKB-SubCell"/>
</dbReference>
<feature type="repeat" description="LDL-receptor class B" evidence="33">
    <location>
        <begin position="3288"/>
        <end position="3330"/>
    </location>
</feature>
<evidence type="ECO:0000256" key="24">
    <source>
        <dbReference type="ARBA" id="ARBA00023180"/>
    </source>
</evidence>
<keyword evidence="21 31" id="KW-1015">Disulfide bond</keyword>
<dbReference type="CTD" id="4036"/>
<dbReference type="FunFam" id="4.10.400.10:FF:000009">
    <property type="entry name" value="Low-density lipoprotein receptor-related protein 1"/>
    <property type="match status" value="1"/>
</dbReference>
<dbReference type="GO" id="GO:0017124">
    <property type="term" value="F:SH3 domain binding"/>
    <property type="evidence" value="ECO:0007669"/>
    <property type="project" value="UniProtKB-KW"/>
</dbReference>
<dbReference type="FunFam" id="4.10.400.10:FF:000134">
    <property type="entry name" value="Low-density lipoprotein RecePtor related"/>
    <property type="match status" value="1"/>
</dbReference>
<dbReference type="FunFam" id="4.10.400.10:FF:000113">
    <property type="entry name" value="Low-density lipoprotein receptor-related protein 8"/>
    <property type="match status" value="1"/>
</dbReference>
<feature type="repeat" description="LDL-receptor class B" evidence="33">
    <location>
        <begin position="850"/>
        <end position="891"/>
    </location>
</feature>
<feature type="disulfide bond" evidence="32">
    <location>
        <begin position="3997"/>
        <end position="4012"/>
    </location>
</feature>
<feature type="disulfide bond" evidence="32">
    <location>
        <begin position="217"/>
        <end position="232"/>
    </location>
</feature>
<keyword evidence="14" id="KW-1009">Hearing</keyword>
<feature type="repeat" description="LDL-receptor class B" evidence="33">
    <location>
        <begin position="4292"/>
        <end position="4333"/>
    </location>
</feature>
<feature type="disulfide bond" evidence="32">
    <location>
        <begin position="1261"/>
        <end position="1276"/>
    </location>
</feature>
<feature type="disulfide bond" evidence="32">
    <location>
        <begin position="81"/>
        <end position="93"/>
    </location>
</feature>
<comment type="similarity">
    <text evidence="4">Belongs to the LDLR family.</text>
</comment>
<feature type="disulfide bond" evidence="32">
    <location>
        <begin position="3809"/>
        <end position="3821"/>
    </location>
</feature>
<feature type="disulfide bond" evidence="32">
    <location>
        <begin position="3899"/>
        <end position="3917"/>
    </location>
</feature>
<feature type="disulfide bond" evidence="32">
    <location>
        <begin position="3978"/>
        <end position="3990"/>
    </location>
</feature>
<feature type="disulfide bond" evidence="32">
    <location>
        <begin position="2911"/>
        <end position="2923"/>
    </location>
</feature>
<dbReference type="GeneID" id="104995523"/>
<dbReference type="InterPro" id="IPR019825">
    <property type="entry name" value="Lectin_legB_Mn/Ca_BS"/>
</dbReference>
<feature type="disulfide bond" evidence="32">
    <location>
        <begin position="1098"/>
        <end position="1113"/>
    </location>
</feature>
<evidence type="ECO:0000256" key="11">
    <source>
        <dbReference type="ARBA" id="ARBA00022723"/>
    </source>
</evidence>
<feature type="disulfide bond" evidence="32">
    <location>
        <begin position="1163"/>
        <end position="1175"/>
    </location>
</feature>
<dbReference type="FunFam" id="4.10.400.10:FF:000034">
    <property type="entry name" value="Low-density lipoprotein receptor-related protein 2"/>
    <property type="match status" value="6"/>
</dbReference>
<dbReference type="OrthoDB" id="21182at2759"/>
<dbReference type="FunFam" id="4.10.400.10:FF:000001">
    <property type="entry name" value="Low-density lipoprotein receptor-related protein 1"/>
    <property type="match status" value="4"/>
</dbReference>
<evidence type="ECO:0000256" key="13">
    <source>
        <dbReference type="ARBA" id="ARBA00022737"/>
    </source>
</evidence>
<protein>
    <recommendedName>
        <fullName evidence="28">Low-density lipoprotein receptor-related protein 2</fullName>
    </recommendedName>
    <alternativeName>
        <fullName evidence="29">Glycoprotein 330</fullName>
    </alternativeName>
    <alternativeName>
        <fullName evidence="30">Megalin</fullName>
    </alternativeName>
</protein>
<feature type="disulfide bond" evidence="32">
    <location>
        <begin position="236"/>
        <end position="248"/>
    </location>
</feature>
<dbReference type="GO" id="GO:0030424">
    <property type="term" value="C:axon"/>
    <property type="evidence" value="ECO:0007669"/>
    <property type="project" value="UniProtKB-SubCell"/>
</dbReference>
<dbReference type="PROSITE" id="PS01209">
    <property type="entry name" value="LDLRA_1"/>
    <property type="match status" value="13"/>
</dbReference>
<dbReference type="InterPro" id="IPR001881">
    <property type="entry name" value="EGF-like_Ca-bd_dom"/>
</dbReference>
<feature type="disulfide bond" evidence="32">
    <location>
        <begin position="1203"/>
        <end position="1215"/>
    </location>
</feature>
<evidence type="ECO:0000256" key="28">
    <source>
        <dbReference type="ARBA" id="ARBA00074420"/>
    </source>
</evidence>
<evidence type="ECO:0000256" key="6">
    <source>
        <dbReference type="ARBA" id="ARBA00022475"/>
    </source>
</evidence>
<dbReference type="GO" id="GO:0005509">
    <property type="term" value="F:calcium ion binding"/>
    <property type="evidence" value="ECO:0007669"/>
    <property type="project" value="InterPro"/>
</dbReference>
<feature type="disulfide bond" evidence="32">
    <location>
        <begin position="3855"/>
        <end position="3873"/>
    </location>
</feature>
<dbReference type="PROSITE" id="PS01186">
    <property type="entry name" value="EGF_2"/>
    <property type="match status" value="5"/>
</dbReference>
<dbReference type="FunFam" id="2.120.10.30:FF:000040">
    <property type="entry name" value="Low-density lipoprotein receptor-related protein 2"/>
    <property type="match status" value="1"/>
</dbReference>
<feature type="disulfide bond" evidence="32">
    <location>
        <begin position="3941"/>
        <end position="3959"/>
    </location>
</feature>
<feature type="region of interest" description="Disordered" evidence="34">
    <location>
        <begin position="4640"/>
        <end position="4702"/>
    </location>
</feature>
<evidence type="ECO:0000256" key="21">
    <source>
        <dbReference type="ARBA" id="ARBA00023157"/>
    </source>
</evidence>
<evidence type="ECO:0000259" key="36">
    <source>
        <dbReference type="PROSITE" id="PS50026"/>
    </source>
</evidence>
<keyword evidence="38" id="KW-0449">Lipoprotein</keyword>
<feature type="disulfide bond" evidence="32">
    <location>
        <begin position="3644"/>
        <end position="3656"/>
    </location>
</feature>
<evidence type="ECO:0000256" key="17">
    <source>
        <dbReference type="ARBA" id="ARBA00022902"/>
    </source>
</evidence>
<feature type="disulfide bond" evidence="32">
    <location>
        <begin position="3061"/>
        <end position="3076"/>
    </location>
</feature>
<dbReference type="FunFam" id="2.120.10.30:FF:000057">
    <property type="entry name" value="Low-density lipoprotein receptor-related protein 2"/>
    <property type="match status" value="1"/>
</dbReference>
<feature type="repeat" description="LDL-receptor class B" evidence="33">
    <location>
        <begin position="2612"/>
        <end position="2653"/>
    </location>
</feature>
<feature type="disulfide bond" evidence="32">
    <location>
        <begin position="3692"/>
        <end position="3710"/>
    </location>
</feature>
<evidence type="ECO:0000313" key="38">
    <source>
        <dbReference type="RefSeq" id="XP_010847716.1"/>
    </source>
</evidence>
<dbReference type="SUPFAM" id="SSF63825">
    <property type="entry name" value="YWTD domain"/>
    <property type="match status" value="8"/>
</dbReference>
<dbReference type="GO" id="GO:0031904">
    <property type="term" value="C:endosome lumen"/>
    <property type="evidence" value="ECO:0007669"/>
    <property type="project" value="UniProtKB-SubCell"/>
</dbReference>
<dbReference type="InterPro" id="IPR018097">
    <property type="entry name" value="EGF_Ca-bd_CS"/>
</dbReference>
<sequence length="4702" mass="526038">MGLVCAAGVLRARMEKVSAMKRCKLLSSCRESFSFLQERRRGKEEEGMKKYDDIVNALILGNTCVDNFLNWLSLACGITGCRSNEFLCQPGLCITASWRCDGTRDCPNGADEIDCPTSSCHSNQFLCPNEQLCIPESWVCDGEDDCNDGADERRHCPGITCSSHQFTCENGECIPGEFRCDHSTDCLDGTDEKNCRYPVCEQLTCADGACYNTSQRCNGQVDCRDASDERNCTHRCTRTEFQCGSGQCIPRTYVCDHEIDCEDGSDEHSCPAYRTCKGNEFTCPNGVCIAQSWVCDGESDCVDNADEDGCESKINRTFECYPNEWACPKSGKCIPISKVCDGTLDCPGGEDESNITAGQQCDVNLCPSLGCEYQCHRSPGGGMCYCPSGFIVNQNRTNNCVDFDDCQIWGVCDQLCEDRIGHHRCNCVEGYVLERQKHCRANSSFGEAFVIFSNGRNLLKGSIRGNNFQILAESQNRGLAVGVDFHYRLRRVFWTDIVQKKVFSVDISGSRIREVLGVSIEDPENLAVDWVNNKLYIVETRVNCIDVVDLDGSHRITLISEYLGHPRGIAVDPTVGYLFFSDWQNVFGVPRIERAYMDGSNRKDLVTTKLGWPGGITLDLVSKRVYWVDSRFDYIETVTYDGLKRMTVIHGGADIPHPFSISLFEGQLFFTDWTKMAVLKANKFKETNPRLYYRSSLKPFGVTVYHGLRQPYARNPCAHENGGCQHICVLSHRTFNGGLGYRCKCRLGYIPDWDDYHCVAAERFLLFSSNLAVRGIPLTLSHQTEVILPVTGSSSIFLGIDFDAREKAIFFSDTKKNIIYRQKLDGTGREIITANRVPAVQSLSFDWISRNLYWTDSSYRSVSVIRLADKSRRTIIQNLNNPQSIVVHPTAGYIFFSVWYRPAKILRAWADGSNILPIVNTTLGWPSGLSIDWSSSRLYWVDAFFDKIEHSNFDGSDRKALTNVHQLTHPFGLAVSQDYIYVTDWRRGIIRFGKYNPGQSIILRSGVGSVMRAKVYDSRVQTGSNACSRPTNPNGDCSHFCFPVPNSQRVCGCPYGMSLASDHLTCVENASREPPVEQCGTLSFSCHNGRCVPLQYRCDGFDDCLDNSDEAQCTTSNATCSPLAFECKREGHCIPSMWRCDGEDDCLDGSDEQNCPTRAPTSCRADQFTCDNNFCIPRSWVCDTDNDCKDGSDEKSCNYTQTCSPTQFHCPDHRCIALTFVCDGTKDCADGSDEIGCVINCTASQFTCVSNGQCISKTYRCDGVFDCDDHSDETDCPTRPPGMCHQDEFQCQEDGICIPKTWECDGHEDCLQGSDEHNGCPPKTCHPSHFVCQNGNCIYRNWLCDGDNDCGDMSDEKDCPTQPFQCPSWQWQCPGHSICVNLSAVCDGVSDCPGGTDESPLCNQNSCSDSNGGCTHQCIQGPYGAQCQCPLGYLLGNDSKTCEDIDECHTPGFCSQYCYNMRGSFRCWCDSEYTLDADRRTCKATESETLLLVASQSQLVAGNMTQNGYFVYPVIQHGSHIVAVDFDSVSDRIFWSDGTQGKIWSAFQNGTDKKLILDSGVSMTGSIAVDWIGRNLYWTDISLRTIDVAKLDGSHKTVLISENITNLGGLAVDPRATDRVMFWSDWGSHPRIERASMDGSQRTIIVQEKIYWPNGLALDYPNRLLYFMDGYLDYLDFCHYDGSNRRQVIASDLILRHPYSISLFEDTVYWSDRATHEVMKANKWHGGNQSVVMTLHQPLGIVVVHPAKQPVSSNPCSYTRCSHLCLLSSKSLYSCACPSGWTLARDSVTCVRDDQAFLIVVRNSIIFGISLNPDVKTFDGMVPISGIRNGYDVAVDYSEQFIYWLENPGEIHRVKTDGTNRTVFAPLSSLGASASLALDWLSRNLYFTDHVTRSIKVMTLRGDVSYRKTLIANDGTSLGVGLPVGITIDPISGKLYWSDRGTNSGLPPKIASANMDGKSPRTLFTGSLENVAFITLDIEEQKLYWAVSSTGVIERGNVDGTNRMILVNHLSYPWGLAVHGPFLYYSDEEYEVIERVDKATGANKVVLRNNLPDLRGLKIYQRRGSESSNGCSNNMNACQQICLPVPGRLFSCACATGFKLNPDHQTCSPYNSFIVVSTLRTIRGFSLQLSDHSEAMVPVAGPGRNALHVDVDVSSGFIYWCDFNVSVASNNAIRRIKPDGSNFTNIVTDGIGVNGVRGIAVDWVAGNLYFTNAFRSETLIEVLRINTTHRHILLKTIVDMPRDIVVDPKNRYLFWSDYGQNPKIERSFLDCTSRTVLVSDITATPRGLALDHSSNYIYWVDDAVDLIARISIEGGETEVIRFGSHYPAPYAITVFGNSIIWVDRNLKKILQASKEPNRADRPTVIRDNIDWLRDVTIFDQSVQPRSPAEVNNNPCLENNGGCAQFCFALPKSQTPKCDCAFGTLQADGRSCAISSENFLIFALDDSLRSLRFDPKDYSQPFPAISVERMAVALDYDSIDNRIYFTQLLPSGKGQISYINLNSRSSPPTVVVSGIGSPEGIAFDWINKRIYYSDYTNQMIKSIATDGSRHTLIAQVPKPRGIVLDPCQGYMYWTDWGTNAKIEMATMGGYSRRSLVDRGLVWPNGLTLDYEQNLIYWADANLEKIERMDLEHYLREVIVSRANSPFGLAIYGQYVYWTDLLTQKIYRANKVDGSGQTAVTVTLPFRPKGIRAVVKDQQQCLSPCDRFNGGCSHICAPGPNGAECQCPHEGRWYLANNNKYCIQDNGTRCDSSKFTCLSGKCIPDQLQCNDIDDCGDSSDELETLCAFHSCPSTSFTCANGRCVPYSDRCDHYNDCGDNSDEAGCHFRACNRTEFTCSNGRCIPSELVCDGVDNCLDNSASDEKNCPERTCHPGYVKCTNSTICIPRSFLCDGDNDCGDMSDENPLFCATRSCGSDEFHCTSGPCIPARWYCDHEKDCSDGSDEPPTCEFSQSTCASDYFKCDNNRCIPMMWVCDGDNDCGDMSDEDERHNCTSENRNCSSSEFACEVGVRPHRGCIPKSWVCDGEADCLDALDEHQNCTRRSCFGTEFVCNNGLCIPNHFRCDRNNDCGDYSDERGCVYPTCDETLFTCQNGLCINKAYVCDGDNDCKDNSDELEHLCHTPETTCPPHQFRCDNGNCIEMMKVCNNFPDCSDNSDEKGCGINECNDPTLSGCNQNCTDTLTSFYCSCNPGYKLLSDKRTCVDIDECEETPFVCSQKCENLPGTYICKCAPGYIREPDGKTCRQNSNIEPDLIFSNRYYLRNLTVYGHLYSLILQGLGNVVALDFDRVEKRLYWLDIENKVIERMFVNTTNRETVLKHNLPGAESLAVDWVTRKLYWVDSYLNCLSVSDLNGRYRRKLAEHCVDANNTFCFENPRGLALHPRYGHVYWADWGDRAYIGRVGMDGTLKSLIISTKIMWPNGLTIDYTNDLLYWADAHLGYIEYSDLEGRHRHTVYETGTLSHPFAITIFEDTIYWTDWNTKTVEKGNKYNGSDRVALLNVTHRPYDIHVYHPYRQPIVPNPCGTNNGGCSHLCLIKEGGVGFTCECPDNFYTVQHGPNTQCLPMCSSTQFLCADSEMCIPIWWKCDGRRDCLDGSDEPITCPQRFCALGMFQCNDGNCTNSHSLCNLRQDCPDGSDEDPVLCEHHQCEPYEWQCANKRCIPESWQCDMQDDCDDNSDEDSSHCASRTCRPGYFKCANGHCIPQIWKCDVDNDCGDYSDEPLQECLGPSYRCDNYTEFSCKTNYRCIPKWAVCNGVDDCRDNSDEQDCESMTCKPSGEFRCTNHRCIPLRWRCDGQNDCGDRSDEENCAPRKCTESEFRCDDQSCIPSRWVCDQTNDCGDNSDERDCEMMTCRPGYFQCDSGHCISEHMKCNGVADCRDASDEANCPTRFPNGAYCPATMFECKNHVCIHSSWKCDGDNDCGDGSDEELHLCLNVACDSPYRFRCDNNRCIYRHEVCNQEDDCGDGSDEKKELCVEPTPRPCTPDEFKCSNGRCIPQHRVCDHVNDCGDNFDETGCNTGKDRSCAENLCEHNCTQLREGGFICSCRPGFKPNSIDRNLCEDINECMQFGSCPQICHNTKGSYECSCAEGFTSLSDRYGERCAADGSPPLLLLPENVRIRKYNLSSLQFSEYLEDQERIKAMDYDWDPEGTGLSVVYYTVLGEGSNSGAIKRAYIPNFESGSNNPVMEINLDLKYIVQPDGLAVDWVGRHIYWSDARRQRIEVAELDGRYRKWLISTELGQPAAIVVNPKLGFMYWTDWGENPKIESAWMDGQRRKVLVQEDLGWPTGLCIDYMNGDRIYWSDLKDNIVETIKYDGTDRRIVVTSAVNPYSLDIFESQLYWTSKDKGEVWIQDKFGRNKKEKLLTVNPWLTQVRVFHQRKYNHSVPNRCKDVCSHLCLLRPKGYTCACPQGSRFLEGSVTVCDAAIVGAVSMPPPCRCMNRGSCYFDENNLPKCKCSSGYVGEYCEMGLSQGVPPGTTASVLLTVILIVIIAALATLGFLHYRKTGSILPSLPKLSSLSHLKSSENGNGVTFRSGDDVNMDIGVTGFGPESAIDRSLAMNEHFAADFGKSPIIFENPTYSSKDTAITVAQPTTAPVTESATVYNKNYGSPINPAELVTDTKPTSSSDETQPTKWNIFKRKPKQNTNFENPFYSEMENEPKVGAAVTPPPSPSPPAKVSWKKGSTPGYSATEDTFKDTANLVREDSEA</sequence>
<feature type="repeat" description="LDL-receptor class B" evidence="33">
    <location>
        <begin position="2251"/>
        <end position="2294"/>
    </location>
</feature>
<dbReference type="Gene3D" id="2.120.10.30">
    <property type="entry name" value="TolB, C-terminal domain"/>
    <property type="match status" value="8"/>
</dbReference>
<dbReference type="Proteomes" id="UP000515208">
    <property type="component" value="Unplaced"/>
</dbReference>
<dbReference type="GO" id="GO:0005905">
    <property type="term" value="C:clathrin-coated pit"/>
    <property type="evidence" value="ECO:0007669"/>
    <property type="project" value="UniProtKB-KW"/>
</dbReference>
<feature type="repeat" description="LDL-receptor class B" evidence="33">
    <location>
        <begin position="4204"/>
        <end position="4246"/>
    </location>
</feature>
<dbReference type="PROSITE" id="PS51120">
    <property type="entry name" value="LDLRB"/>
    <property type="match status" value="21"/>
</dbReference>
<feature type="disulfide bond" evidence="32">
    <location>
        <begin position="1325"/>
        <end position="1337"/>
    </location>
</feature>
<dbReference type="KEGG" id="bbis:104995523"/>
<feature type="disulfide bond" evidence="32">
    <location>
        <begin position="1182"/>
        <end position="1197"/>
    </location>
</feature>
<evidence type="ECO:0000256" key="10">
    <source>
        <dbReference type="ARBA" id="ARBA00022692"/>
    </source>
</evidence>
<dbReference type="PROSITE" id="PS01187">
    <property type="entry name" value="EGF_CA"/>
    <property type="match status" value="3"/>
</dbReference>
<dbReference type="FunFam" id="2.120.10.30:FF:000035">
    <property type="entry name" value="Low-density lipoprotein receptor-related protein 2"/>
    <property type="match status" value="1"/>
</dbReference>
<feature type="disulfide bond" evidence="32">
    <location>
        <begin position="1222"/>
        <end position="1237"/>
    </location>
</feature>
<evidence type="ECO:0000256" key="8">
    <source>
        <dbReference type="ARBA" id="ARBA00022553"/>
    </source>
</evidence>
<dbReference type="Pfam" id="PF00057">
    <property type="entry name" value="Ldl_recept_a"/>
    <property type="match status" value="35"/>
</dbReference>
<feature type="repeat" description="LDL-receptor class B" evidence="33">
    <location>
        <begin position="1574"/>
        <end position="1616"/>
    </location>
</feature>
<feature type="disulfide bond" evidence="32">
    <location>
        <begin position="2918"/>
        <end position="2936"/>
    </location>
</feature>
<feature type="repeat" description="LDL-receptor class B" evidence="33">
    <location>
        <begin position="807"/>
        <end position="849"/>
    </location>
</feature>
<feature type="transmembrane region" description="Helical" evidence="35">
    <location>
        <begin position="4474"/>
        <end position="4495"/>
    </location>
</feature>
<feature type="disulfide bond" evidence="32">
    <location>
        <begin position="168"/>
        <end position="186"/>
    </location>
</feature>
<feature type="repeat" description="LDL-receptor class B" evidence="33">
    <location>
        <begin position="533"/>
        <end position="575"/>
    </location>
</feature>
<evidence type="ECO:0000313" key="37">
    <source>
        <dbReference type="Proteomes" id="UP000515208"/>
    </source>
</evidence>
<dbReference type="FunFam" id="2.120.10.30:FF:000241">
    <property type="entry name" value="Low-density lipoprotein receptor-related protein 6"/>
    <property type="match status" value="2"/>
</dbReference>
<feature type="disulfide bond" evidence="32">
    <location>
        <begin position="1210"/>
        <end position="1228"/>
    </location>
</feature>
<feature type="disulfide bond" evidence="32">
    <location>
        <begin position="2748"/>
        <end position="2760"/>
    </location>
</feature>
<evidence type="ECO:0000256" key="7">
    <source>
        <dbReference type="ARBA" id="ARBA00022536"/>
    </source>
</evidence>
<keyword evidence="24" id="KW-0325">Glycoprotein</keyword>
<feature type="domain" description="EGF-like" evidence="36">
    <location>
        <begin position="4427"/>
        <end position="4461"/>
    </location>
</feature>
<feature type="disulfide bond" evidence="32">
    <location>
        <begin position="3777"/>
        <end position="3795"/>
    </location>
</feature>
<feature type="disulfide bond" evidence="32">
    <location>
        <begin position="255"/>
        <end position="270"/>
    </location>
</feature>
<dbReference type="PROSITE" id="PS00010">
    <property type="entry name" value="ASX_HYDROXYL"/>
    <property type="match status" value="1"/>
</dbReference>
<evidence type="ECO:0000256" key="23">
    <source>
        <dbReference type="ARBA" id="ARBA00023176"/>
    </source>
</evidence>
<evidence type="ECO:0000256" key="5">
    <source>
        <dbReference type="ARBA" id="ARBA00022448"/>
    </source>
</evidence>
<dbReference type="FunFam" id="2.120.10.30:FF:000049">
    <property type="entry name" value="LDL receptor related protein 2"/>
    <property type="match status" value="1"/>
</dbReference>
<dbReference type="InterPro" id="IPR023415">
    <property type="entry name" value="LDLR_class-A_CS"/>
</dbReference>
<keyword evidence="16" id="KW-0106">Calcium</keyword>
<dbReference type="SMART" id="SM00181">
    <property type="entry name" value="EGF"/>
    <property type="match status" value="23"/>
</dbReference>
<feature type="repeat" description="LDL-receptor class B" evidence="33">
    <location>
        <begin position="3382"/>
        <end position="3425"/>
    </location>
</feature>
<evidence type="ECO:0000256" key="16">
    <source>
        <dbReference type="ARBA" id="ARBA00022837"/>
    </source>
</evidence>
<evidence type="ECO:0000256" key="14">
    <source>
        <dbReference type="ARBA" id="ARBA00022740"/>
    </source>
</evidence>
<dbReference type="InterPro" id="IPR000152">
    <property type="entry name" value="EGF-type_Asp/Asn_hydroxyl_site"/>
</dbReference>
<dbReference type="RefSeq" id="XP_010847716.1">
    <property type="nucleotide sequence ID" value="XM_010849414.1"/>
</dbReference>
<feature type="disulfide bond" evidence="32">
    <location>
        <begin position="1332"/>
        <end position="1350"/>
    </location>
</feature>
<dbReference type="GO" id="GO:0007605">
    <property type="term" value="P:sensory perception of sound"/>
    <property type="evidence" value="ECO:0007669"/>
    <property type="project" value="UniProtKB-KW"/>
</dbReference>
<feature type="disulfide bond" evidence="32">
    <location>
        <begin position="243"/>
        <end position="261"/>
    </location>
</feature>
<evidence type="ECO:0000256" key="25">
    <source>
        <dbReference type="ARBA" id="ARBA00023273"/>
    </source>
</evidence>
<evidence type="ECO:0000256" key="12">
    <source>
        <dbReference type="ARBA" id="ARBA00022729"/>
    </source>
</evidence>
<dbReference type="InterPro" id="IPR049883">
    <property type="entry name" value="NOTCH1_EGF-like"/>
</dbReference>
<feature type="disulfide bond" evidence="32">
    <location>
        <begin position="3610"/>
        <end position="3628"/>
    </location>
</feature>
<feature type="repeat" description="LDL-receptor class B" evidence="33">
    <location>
        <begin position="4247"/>
        <end position="4290"/>
    </location>
</feature>
<dbReference type="GO" id="GO:0042562">
    <property type="term" value="F:hormone binding"/>
    <property type="evidence" value="ECO:0007669"/>
    <property type="project" value="TreeGrafter"/>
</dbReference>
<keyword evidence="25" id="KW-0966">Cell projection</keyword>
<dbReference type="Gene3D" id="4.10.400.10">
    <property type="entry name" value="Low-density Lipoprotein Receptor"/>
    <property type="match status" value="36"/>
</dbReference>
<keyword evidence="8" id="KW-0597">Phosphoprotein</keyword>
<keyword evidence="9" id="KW-0254">Endocytosis</keyword>
<feature type="disulfide bond" evidence="32">
    <location>
        <begin position="180"/>
        <end position="195"/>
    </location>
</feature>
<dbReference type="CDD" id="cd00054">
    <property type="entry name" value="EGF_CA"/>
    <property type="match status" value="2"/>
</dbReference>
<keyword evidence="17" id="KW-0524">Neurogenesis</keyword>
<dbReference type="GO" id="GO:0043235">
    <property type="term" value="C:receptor complex"/>
    <property type="evidence" value="ECO:0007669"/>
    <property type="project" value="TreeGrafter"/>
</dbReference>
<feature type="disulfide bond" evidence="32">
    <location>
        <begin position="3892"/>
        <end position="3904"/>
    </location>
</feature>
<accession>A0A6P3HYN9</accession>
<dbReference type="FunFam" id="4.10.400.10:FF:000108">
    <property type="entry name" value="Low-density lipoprotein receptor-related protein 2"/>
    <property type="match status" value="1"/>
</dbReference>
<comment type="caution">
    <text evidence="31">Lacks conserved residue(s) required for the propagation of feature annotation.</text>
</comment>
<feature type="repeat" description="LDL-receptor class B" evidence="33">
    <location>
        <begin position="936"/>
        <end position="979"/>
    </location>
</feature>
<dbReference type="Pfam" id="PF00058">
    <property type="entry name" value="Ldl_recept_b"/>
    <property type="match status" value="13"/>
</dbReference>
<dbReference type="Pfam" id="PF12662">
    <property type="entry name" value="cEGF"/>
    <property type="match status" value="1"/>
</dbReference>
<feature type="disulfide bond" evidence="32">
    <location>
        <begin position="2953"/>
        <end position="2965"/>
    </location>
</feature>
<dbReference type="SUPFAM" id="SSF57184">
    <property type="entry name" value="Growth factor receptor domain"/>
    <property type="match status" value="2"/>
</dbReference>
<dbReference type="PRINTS" id="PR00261">
    <property type="entry name" value="LDLRECEPTOR"/>
</dbReference>
<keyword evidence="11" id="KW-0479">Metal-binding</keyword>
<dbReference type="PROSITE" id="PS00307">
    <property type="entry name" value="LECTIN_LEGUME_BETA"/>
    <property type="match status" value="1"/>
</dbReference>
<dbReference type="InterPro" id="IPR056588">
    <property type="entry name" value="EGF_LRP2"/>
</dbReference>
<feature type="disulfide bond" evidence="32">
    <location>
        <begin position="100"/>
        <end position="115"/>
    </location>
</feature>
<keyword evidence="5" id="KW-0813">Transport</keyword>
<feature type="disulfide bond" evidence="32">
    <location>
        <begin position="2808"/>
        <end position="2823"/>
    </location>
</feature>
<keyword evidence="7 31" id="KW-0245">EGF-like domain</keyword>
<dbReference type="InterPro" id="IPR051221">
    <property type="entry name" value="LDLR-related"/>
</dbReference>
<comment type="subcellular location">
    <subcellularLocation>
        <location evidence="1">Apical cell membrane</location>
        <topology evidence="1">Single-pass type I membrane protein</topology>
    </subcellularLocation>
    <subcellularLocation>
        <location evidence="3">Cell projection</location>
        <location evidence="3">Axon</location>
    </subcellularLocation>
    <subcellularLocation>
        <location evidence="2">Cell projection</location>
        <location evidence="2">Dendrite</location>
    </subcellularLocation>
    <subcellularLocation>
        <location evidence="27">Endosome lumen</location>
    </subcellularLocation>
    <subcellularLocation>
        <location evidence="26">Membrane</location>
        <location evidence="26">Coated pit</location>
    </subcellularLocation>
</comment>
<feature type="disulfide bond" evidence="32">
    <location>
        <begin position="3042"/>
        <end position="3054"/>
    </location>
</feature>
<evidence type="ECO:0000256" key="9">
    <source>
        <dbReference type="ARBA" id="ARBA00022583"/>
    </source>
</evidence>
<feature type="disulfide bond" evidence="32">
    <location>
        <begin position="283"/>
        <end position="301"/>
    </location>
</feature>
<gene>
    <name evidence="38" type="primary">LRP2</name>
</gene>
<dbReference type="Pfam" id="PF24468">
    <property type="entry name" value="EGF_LRP2"/>
    <property type="match status" value="1"/>
</dbReference>
<feature type="disulfide bond" evidence="32">
    <location>
        <begin position="3867"/>
        <end position="3882"/>
    </location>
</feature>
<feature type="disulfide bond" evidence="32">
    <location>
        <begin position="2960"/>
        <end position="2978"/>
    </location>
</feature>
<feature type="repeat" description="LDL-receptor class B" evidence="33">
    <location>
        <begin position="2568"/>
        <end position="2611"/>
    </location>
</feature>
<feature type="disulfide bond" evidence="32">
    <location>
        <begin position="276"/>
        <end position="288"/>
    </location>
</feature>
<feature type="disulfide bond" evidence="32">
    <location>
        <begin position="3848"/>
        <end position="3860"/>
    </location>
</feature>
<feature type="repeat" description="LDL-receptor class B" evidence="33">
    <location>
        <begin position="1981"/>
        <end position="2022"/>
    </location>
</feature>
<dbReference type="InterPro" id="IPR036055">
    <property type="entry name" value="LDL_receptor-like_sf"/>
</dbReference>
<feature type="disulfide bond" evidence="32">
    <location>
        <begin position="3789"/>
        <end position="3804"/>
    </location>
</feature>
<dbReference type="FunFam" id="4.10.400.10:FF:000222">
    <property type="entry name" value="Low-density lipoprotein receptor-related protein 2"/>
    <property type="match status" value="1"/>
</dbReference>
<keyword evidence="19" id="KW-0729">SH3-binding</keyword>
<feature type="disulfide bond" evidence="32">
    <location>
        <begin position="1344"/>
        <end position="1359"/>
    </location>
</feature>
<feature type="disulfide bond" evidence="32">
    <location>
        <begin position="161"/>
        <end position="173"/>
    </location>
</feature>
<dbReference type="FunFam" id="4.10.400.10:FF:000147">
    <property type="entry name" value="Low-density lipoprotein receptor-related protein 2"/>
    <property type="match status" value="2"/>
</dbReference>
<dbReference type="PANTHER" id="PTHR22722">
    <property type="entry name" value="LOW-DENSITY LIPOPROTEIN RECEPTOR-RELATED PROTEIN 2-RELATED"/>
    <property type="match status" value="1"/>
</dbReference>
<feature type="repeat" description="LDL-receptor class B" evidence="33">
    <location>
        <begin position="576"/>
        <end position="622"/>
    </location>
</feature>
<keyword evidence="18 35" id="KW-1133">Transmembrane helix</keyword>
<dbReference type="Gene3D" id="2.10.25.10">
    <property type="entry name" value="Laminin"/>
    <property type="match status" value="7"/>
</dbReference>
<feature type="disulfide bond" evidence="32">
    <location>
        <begin position="3603"/>
        <end position="3615"/>
    </location>
</feature>
<feature type="disulfide bond" evidence="31">
    <location>
        <begin position="4451"/>
        <end position="4460"/>
    </location>
</feature>
<dbReference type="FunFam" id="4.10.400.10:FF:000045">
    <property type="entry name" value="Low-density lipoprotein receptor-related protein 2"/>
    <property type="match status" value="2"/>
</dbReference>
<feature type="disulfide bond" evidence="32">
    <location>
        <begin position="2755"/>
        <end position="2773"/>
    </location>
</feature>
<dbReference type="InterPro" id="IPR026823">
    <property type="entry name" value="cEGF"/>
</dbReference>
<dbReference type="InterPro" id="IPR009030">
    <property type="entry name" value="Growth_fac_rcpt_cys_sf"/>
</dbReference>
<evidence type="ECO:0000256" key="18">
    <source>
        <dbReference type="ARBA" id="ARBA00022989"/>
    </source>
</evidence>
<feature type="disulfide bond" evidence="32">
    <location>
        <begin position="3651"/>
        <end position="3669"/>
    </location>
</feature>
<keyword evidence="23" id="KW-0168">Coated pit</keyword>
<feature type="repeat" description="LDL-receptor class B" evidence="33">
    <location>
        <begin position="1531"/>
        <end position="1573"/>
    </location>
</feature>
<evidence type="ECO:0000256" key="29">
    <source>
        <dbReference type="ARBA" id="ARBA00077868"/>
    </source>
</evidence>
<dbReference type="SMART" id="SM00179">
    <property type="entry name" value="EGF_CA"/>
    <property type="match status" value="12"/>
</dbReference>
<evidence type="ECO:0000256" key="30">
    <source>
        <dbReference type="ARBA" id="ARBA00080738"/>
    </source>
</evidence>
<dbReference type="Pfam" id="PF07645">
    <property type="entry name" value="EGF_CA"/>
    <property type="match status" value="2"/>
</dbReference>
<evidence type="ECO:0000256" key="22">
    <source>
        <dbReference type="ARBA" id="ARBA00023170"/>
    </source>
</evidence>
<dbReference type="GO" id="GO:0007399">
    <property type="term" value="P:nervous system development"/>
    <property type="evidence" value="ECO:0007669"/>
    <property type="project" value="UniProtKB-KW"/>
</dbReference>
<dbReference type="SUPFAM" id="SSF57196">
    <property type="entry name" value="EGF/Laminin"/>
    <property type="match status" value="8"/>
</dbReference>
<dbReference type="PROSITE" id="PS50068">
    <property type="entry name" value="LDLRA_2"/>
    <property type="match status" value="36"/>
</dbReference>
<dbReference type="FunFam" id="4.10.400.10:FF:000005">
    <property type="entry name" value="low-density lipoprotein receptor-related protein 1B"/>
    <property type="match status" value="1"/>
</dbReference>
<feature type="disulfide bond" evidence="32">
    <location>
        <begin position="3143"/>
        <end position="3158"/>
    </location>
</feature>
<evidence type="ECO:0000256" key="34">
    <source>
        <dbReference type="SAM" id="MobiDB-lite"/>
    </source>
</evidence>
<evidence type="ECO:0000256" key="15">
    <source>
        <dbReference type="ARBA" id="ARBA00022753"/>
    </source>
</evidence>
<dbReference type="InterPro" id="IPR000033">
    <property type="entry name" value="LDLR_classB_rpt"/>
</dbReference>
<dbReference type="FunFam" id="2.10.25.10:FF:000009">
    <property type="entry name" value="Low-density lipoprotein receptor isoform 1"/>
    <property type="match status" value="2"/>
</dbReference>
<feature type="disulfide bond" evidence="32">
    <location>
        <begin position="2835"/>
        <end position="2853"/>
    </location>
</feature>
<evidence type="ECO:0000256" key="35">
    <source>
        <dbReference type="SAM" id="Phobius"/>
    </source>
</evidence>